<dbReference type="Proteomes" id="UP000324800">
    <property type="component" value="Unassembled WGS sequence"/>
</dbReference>
<dbReference type="AlphaFoldDB" id="A0A5J4UAI9"/>
<reference evidence="2 3" key="1">
    <citation type="submission" date="2019-03" db="EMBL/GenBank/DDBJ databases">
        <title>Single cell metagenomics reveals metabolic interactions within the superorganism composed of flagellate Streblomastix strix and complex community of Bacteroidetes bacteria on its surface.</title>
        <authorList>
            <person name="Treitli S.C."/>
            <person name="Kolisko M."/>
            <person name="Husnik F."/>
            <person name="Keeling P."/>
            <person name="Hampl V."/>
        </authorList>
    </citation>
    <scope>NUCLEOTIDE SEQUENCE [LARGE SCALE GENOMIC DNA]</scope>
    <source>
        <strain evidence="2">ST1C</strain>
    </source>
</reference>
<evidence type="ECO:0000313" key="2">
    <source>
        <dbReference type="EMBL" id="KAA6367234.1"/>
    </source>
</evidence>
<evidence type="ECO:0000256" key="1">
    <source>
        <dbReference type="SAM" id="MobiDB-lite"/>
    </source>
</evidence>
<name>A0A5J4UAI9_9EUKA</name>
<protein>
    <submittedName>
        <fullName evidence="2">Uncharacterized protein</fullName>
    </submittedName>
</protein>
<accession>A0A5J4UAI9</accession>
<feature type="non-terminal residue" evidence="2">
    <location>
        <position position="190"/>
    </location>
</feature>
<dbReference type="EMBL" id="SNRW01018545">
    <property type="protein sequence ID" value="KAA6367234.1"/>
    <property type="molecule type" value="Genomic_DNA"/>
</dbReference>
<gene>
    <name evidence="2" type="ORF">EZS28_037238</name>
</gene>
<organism evidence="2 3">
    <name type="scientific">Streblomastix strix</name>
    <dbReference type="NCBI Taxonomy" id="222440"/>
    <lineage>
        <taxon>Eukaryota</taxon>
        <taxon>Metamonada</taxon>
        <taxon>Preaxostyla</taxon>
        <taxon>Oxymonadida</taxon>
        <taxon>Streblomastigidae</taxon>
        <taxon>Streblomastix</taxon>
    </lineage>
</organism>
<evidence type="ECO:0000313" key="3">
    <source>
        <dbReference type="Proteomes" id="UP000324800"/>
    </source>
</evidence>
<feature type="compositionally biased region" description="Basic and acidic residues" evidence="1">
    <location>
        <begin position="13"/>
        <end position="32"/>
    </location>
</feature>
<comment type="caution">
    <text evidence="2">The sequence shown here is derived from an EMBL/GenBank/DDBJ whole genome shotgun (WGS) entry which is preliminary data.</text>
</comment>
<sequence>MEPVQSSDQENTEETHDQQKSLDSEQQEKTHEIQGQQENQDQDQQKNISEFIDQFENQNQDQEDKSSEILVHQETLAQDQKEQLSEIIGQQDDQDSDEHAGLLHTKSPHLSSAISGFPQTSLQNAIQTPNQKREPYEAYKIDLAELIAILSIPMIGNIQQQMLTKQKQENECSKLIIYFKDRNDDFRRAN</sequence>
<proteinExistence type="predicted"/>
<feature type="region of interest" description="Disordered" evidence="1">
    <location>
        <begin position="1"/>
        <end position="116"/>
    </location>
</feature>